<organism evidence="2 3">
    <name type="scientific">Batillaria attramentaria</name>
    <dbReference type="NCBI Taxonomy" id="370345"/>
    <lineage>
        <taxon>Eukaryota</taxon>
        <taxon>Metazoa</taxon>
        <taxon>Spiralia</taxon>
        <taxon>Lophotrochozoa</taxon>
        <taxon>Mollusca</taxon>
        <taxon>Gastropoda</taxon>
        <taxon>Caenogastropoda</taxon>
        <taxon>Sorbeoconcha</taxon>
        <taxon>Cerithioidea</taxon>
        <taxon>Batillariidae</taxon>
        <taxon>Batillaria</taxon>
    </lineage>
</organism>
<name>A0ABD0LRY7_9CAEN</name>
<gene>
    <name evidence="2" type="ORF">BaRGS_00006566</name>
</gene>
<reference evidence="2 3" key="1">
    <citation type="journal article" date="2023" name="Sci. Data">
        <title>Genome assembly of the Korean intertidal mud-creeper Batillaria attramentaria.</title>
        <authorList>
            <person name="Patra A.K."/>
            <person name="Ho P.T."/>
            <person name="Jun S."/>
            <person name="Lee S.J."/>
            <person name="Kim Y."/>
            <person name="Won Y.J."/>
        </authorList>
    </citation>
    <scope>NUCLEOTIDE SEQUENCE [LARGE SCALE GENOMIC DNA]</scope>
    <source>
        <strain evidence="2">Wonlab-2016</strain>
    </source>
</reference>
<evidence type="ECO:0000256" key="1">
    <source>
        <dbReference type="SAM" id="MobiDB-lite"/>
    </source>
</evidence>
<accession>A0ABD0LRY7</accession>
<dbReference type="Proteomes" id="UP001519460">
    <property type="component" value="Unassembled WGS sequence"/>
</dbReference>
<feature type="region of interest" description="Disordered" evidence="1">
    <location>
        <begin position="1"/>
        <end position="39"/>
    </location>
</feature>
<proteinExistence type="predicted"/>
<dbReference type="EMBL" id="JACVVK020000027">
    <property type="protein sequence ID" value="KAK7502202.1"/>
    <property type="molecule type" value="Genomic_DNA"/>
</dbReference>
<feature type="compositionally biased region" description="Polar residues" evidence="1">
    <location>
        <begin position="14"/>
        <end position="39"/>
    </location>
</feature>
<sequence>MPGNCLDTFGNHGGSSETALPGTTVSPQSSYNADVKTSTLKPEERTSTFVVIKQSTNSTILPEIKPDLLDLTTFLKPVVRKLEACDGRKSHRRCPEDGLK</sequence>
<evidence type="ECO:0000313" key="2">
    <source>
        <dbReference type="EMBL" id="KAK7502202.1"/>
    </source>
</evidence>
<protein>
    <submittedName>
        <fullName evidence="2">Uncharacterized protein</fullName>
    </submittedName>
</protein>
<dbReference type="AlphaFoldDB" id="A0ABD0LRY7"/>
<comment type="caution">
    <text evidence="2">The sequence shown here is derived from an EMBL/GenBank/DDBJ whole genome shotgun (WGS) entry which is preliminary data.</text>
</comment>
<feature type="non-terminal residue" evidence="2">
    <location>
        <position position="100"/>
    </location>
</feature>
<evidence type="ECO:0000313" key="3">
    <source>
        <dbReference type="Proteomes" id="UP001519460"/>
    </source>
</evidence>
<keyword evidence="3" id="KW-1185">Reference proteome</keyword>